<dbReference type="PANTHER" id="PTHR30005:SF0">
    <property type="entry name" value="RETROGRADE REGULATION PROTEIN 2"/>
    <property type="match status" value="1"/>
</dbReference>
<evidence type="ECO:0000259" key="1">
    <source>
        <dbReference type="Pfam" id="PF02541"/>
    </source>
</evidence>
<reference evidence="2" key="1">
    <citation type="journal article" date="2020" name="mSystems">
        <title>Genome- and Community-Level Interaction Insights into Carbon Utilization and Element Cycling Functions of Hydrothermarchaeota in Hydrothermal Sediment.</title>
        <authorList>
            <person name="Zhou Z."/>
            <person name="Liu Y."/>
            <person name="Xu W."/>
            <person name="Pan J."/>
            <person name="Luo Z.H."/>
            <person name="Li M."/>
        </authorList>
    </citation>
    <scope>NUCLEOTIDE SEQUENCE [LARGE SCALE GENOMIC DNA]</scope>
    <source>
        <strain evidence="2">SpSt-349</strain>
    </source>
</reference>
<feature type="domain" description="Ppx/GppA phosphatase N-terminal" evidence="1">
    <location>
        <begin position="21"/>
        <end position="302"/>
    </location>
</feature>
<dbReference type="InterPro" id="IPR003695">
    <property type="entry name" value="Ppx_GppA_N"/>
</dbReference>
<accession>A0A831UEA1</accession>
<dbReference type="SUPFAM" id="SSF53067">
    <property type="entry name" value="Actin-like ATPase domain"/>
    <property type="match status" value="2"/>
</dbReference>
<name>A0A831UEA1_GEOME</name>
<evidence type="ECO:0000313" key="2">
    <source>
        <dbReference type="EMBL" id="HEN43095.1"/>
    </source>
</evidence>
<dbReference type="CDD" id="cd24054">
    <property type="entry name" value="ASKHA_NBD_AaPPX-GppA_MtPPX2-like"/>
    <property type="match status" value="1"/>
</dbReference>
<dbReference type="InterPro" id="IPR043129">
    <property type="entry name" value="ATPase_NBD"/>
</dbReference>
<dbReference type="Gene3D" id="3.30.420.150">
    <property type="entry name" value="Exopolyphosphatase. Domain 2"/>
    <property type="match status" value="1"/>
</dbReference>
<dbReference type="EMBL" id="DSOV01000054">
    <property type="protein sequence ID" value="HEN43095.1"/>
    <property type="molecule type" value="Genomic_DNA"/>
</dbReference>
<comment type="caution">
    <text evidence="2">The sequence shown here is derived from an EMBL/GenBank/DDBJ whole genome shotgun (WGS) entry which is preliminary data.</text>
</comment>
<dbReference type="PANTHER" id="PTHR30005">
    <property type="entry name" value="EXOPOLYPHOSPHATASE"/>
    <property type="match status" value="1"/>
</dbReference>
<protein>
    <submittedName>
        <fullName evidence="2">Exopolyphosphatase</fullName>
    </submittedName>
</protein>
<proteinExistence type="predicted"/>
<dbReference type="GO" id="GO:0016462">
    <property type="term" value="F:pyrophosphatase activity"/>
    <property type="evidence" value="ECO:0007669"/>
    <property type="project" value="TreeGrafter"/>
</dbReference>
<dbReference type="InterPro" id="IPR050273">
    <property type="entry name" value="GppA/Ppx_hydrolase"/>
</dbReference>
<sequence length="304" mass="32512">MHDLLASIDLGTNTARLLVGRVEGGAVAPTLVKRRITRLGGGFTREAGISPEAWQRSLEALTDFAAEMKRTGVTRLRAVATSAVRDAANGDAFCREVLERTGIRLEVIDGGEEGLLTLAGVLSGLDRKEGDFFVFDVGGGSTEYTLAESRLPLYTESLPLGVVRLTEGKPDAAAMVEKIGRELAGLGERLEGQGLRGRLQGATLVGTAGTATTLAAISLGMTDYDYRRVNNHILTREEISRMFGMLLPLSPEERLGVPGLERGREDLIIAGTLITLQTLEVFGFDRMTVSDAGLLEGVLLSLEV</sequence>
<organism evidence="2">
    <name type="scientific">Geobacter metallireducens</name>
    <dbReference type="NCBI Taxonomy" id="28232"/>
    <lineage>
        <taxon>Bacteria</taxon>
        <taxon>Pseudomonadati</taxon>
        <taxon>Thermodesulfobacteriota</taxon>
        <taxon>Desulfuromonadia</taxon>
        <taxon>Geobacterales</taxon>
        <taxon>Geobacteraceae</taxon>
        <taxon>Geobacter</taxon>
    </lineage>
</organism>
<dbReference type="Pfam" id="PF02541">
    <property type="entry name" value="Ppx-GppA"/>
    <property type="match status" value="1"/>
</dbReference>
<dbReference type="AlphaFoldDB" id="A0A831UEA1"/>
<dbReference type="Gene3D" id="3.30.420.40">
    <property type="match status" value="1"/>
</dbReference>
<gene>
    <name evidence="2" type="ORF">ENQ87_12140</name>
</gene>